<name>A0A1U9ZA49_9CAUD</name>
<organism evidence="6 7">
    <name type="scientific">Proteus phage VB_PmiS-Isfahan</name>
    <dbReference type="NCBI Taxonomy" id="1969841"/>
    <lineage>
        <taxon>Viruses</taxon>
        <taxon>Duplodnaviria</taxon>
        <taxon>Heunggongvirae</taxon>
        <taxon>Uroviricota</taxon>
        <taxon>Caudoviricetes</taxon>
        <taxon>Gorganvirus</taxon>
        <taxon>Gorganvirus isfahan</taxon>
    </lineage>
</organism>
<dbReference type="InterPro" id="IPR002052">
    <property type="entry name" value="DNA_methylase_N6_adenine_CS"/>
</dbReference>
<evidence type="ECO:0000256" key="1">
    <source>
        <dbReference type="ARBA" id="ARBA00006594"/>
    </source>
</evidence>
<feature type="region of interest" description="Disordered" evidence="4">
    <location>
        <begin position="296"/>
        <end position="327"/>
    </location>
</feature>
<evidence type="ECO:0000256" key="3">
    <source>
        <dbReference type="ARBA" id="ARBA00022679"/>
    </source>
</evidence>
<dbReference type="RefSeq" id="YP_009600635.1">
    <property type="nucleotide sequence ID" value="NC_041925.1"/>
</dbReference>
<dbReference type="KEGG" id="vg:40076441"/>
<dbReference type="InterPro" id="IPR001091">
    <property type="entry name" value="RM_Methyltransferase"/>
</dbReference>
<keyword evidence="7" id="KW-1185">Reference proteome</keyword>
<evidence type="ECO:0000259" key="5">
    <source>
        <dbReference type="Pfam" id="PF01555"/>
    </source>
</evidence>
<dbReference type="SUPFAM" id="SSF53335">
    <property type="entry name" value="S-adenosyl-L-methionine-dependent methyltransferases"/>
    <property type="match status" value="1"/>
</dbReference>
<dbReference type="GO" id="GO:0008170">
    <property type="term" value="F:N-methyltransferase activity"/>
    <property type="evidence" value="ECO:0007669"/>
    <property type="project" value="InterPro"/>
</dbReference>
<dbReference type="Gene3D" id="3.40.50.150">
    <property type="entry name" value="Vaccinia Virus protein VP39"/>
    <property type="match status" value="1"/>
</dbReference>
<dbReference type="EMBL" id="KY742649">
    <property type="protein sequence ID" value="AQZ54578.1"/>
    <property type="molecule type" value="Genomic_DNA"/>
</dbReference>
<accession>A0A1U9ZA49</accession>
<feature type="domain" description="DNA methylase N-4/N-6" evidence="5">
    <location>
        <begin position="21"/>
        <end position="387"/>
    </location>
</feature>
<protein>
    <submittedName>
        <fullName evidence="6">DNA methylase</fullName>
    </submittedName>
</protein>
<dbReference type="GeneID" id="40076441"/>
<dbReference type="InterPro" id="IPR002941">
    <property type="entry name" value="DNA_methylase_N4/N6"/>
</dbReference>
<dbReference type="Pfam" id="PF01555">
    <property type="entry name" value="N6_N4_Mtase"/>
    <property type="match status" value="1"/>
</dbReference>
<reference evidence="6 7" key="1">
    <citation type="journal article" date="2019" name="Genomics">
        <title>Genomic analyses of a novel bacteriophage (VB_PmiS-Isfahan) within Siphoviridae family infecting Proteus mirabilis.</title>
        <authorList>
            <person name="Yazdi M."/>
            <person name="Bouzari M."/>
            <person name="Ghaemi E.A."/>
        </authorList>
    </citation>
    <scope>NUCLEOTIDE SEQUENCE [LARGE SCALE GENOMIC DNA]</scope>
</reference>
<sequence length="399" mass="43678">MSVINMECKLGMQLMIADNSIDAIVTDPPYGLSKQPKMEEVLKHWLAGDDYNATGSGFMGKTWDSFVPGPSIWKEAYRCLKPGAWAVVFAGSRTQDLMALSLRLAGFEIMDTGMWLYGSGFPKSLDISKAIDKYLGAEREVVGKYNAPGLATQNVLQGSQNRRKYVFDKYSDEPATDQAEQWEGWGTALKPAYEPFILARKPLDGTYANNVLKHGVGGLNIDGCRVGNEQLGEVKRGVSKLGTFEGADGNVTPSRTGRFPANVIHDGLDEPWAKYFYCAKASKKDRDEGLENLHVTSAGEMTDREEGSDGLNSPRAGAGRTTGARNIHPTVKPTELMRYLCRLVTPPDGLILDPFSGSGSTGKGAVLEGFNFIGFEMDVKYCEIANERIKHAHNSRIQS</sequence>
<keyword evidence="3" id="KW-0808">Transferase</keyword>
<evidence type="ECO:0000313" key="7">
    <source>
        <dbReference type="Proteomes" id="UP000221468"/>
    </source>
</evidence>
<evidence type="ECO:0000256" key="2">
    <source>
        <dbReference type="ARBA" id="ARBA00022603"/>
    </source>
</evidence>
<dbReference type="InterPro" id="IPR029063">
    <property type="entry name" value="SAM-dependent_MTases_sf"/>
</dbReference>
<keyword evidence="2 6" id="KW-0489">Methyltransferase</keyword>
<evidence type="ECO:0000256" key="4">
    <source>
        <dbReference type="SAM" id="MobiDB-lite"/>
    </source>
</evidence>
<dbReference type="GO" id="GO:0032259">
    <property type="term" value="P:methylation"/>
    <property type="evidence" value="ECO:0007669"/>
    <property type="project" value="UniProtKB-KW"/>
</dbReference>
<evidence type="ECO:0000313" key="6">
    <source>
        <dbReference type="EMBL" id="AQZ54578.1"/>
    </source>
</evidence>
<dbReference type="PRINTS" id="PR00508">
    <property type="entry name" value="S21N4MTFRASE"/>
</dbReference>
<dbReference type="PROSITE" id="PS00092">
    <property type="entry name" value="N6_MTASE"/>
    <property type="match status" value="1"/>
</dbReference>
<dbReference type="Proteomes" id="UP000221468">
    <property type="component" value="Segment"/>
</dbReference>
<comment type="similarity">
    <text evidence="1">Belongs to the N(4)/N(6)-methyltransferase family.</text>
</comment>
<dbReference type="GO" id="GO:0003677">
    <property type="term" value="F:DNA binding"/>
    <property type="evidence" value="ECO:0007669"/>
    <property type="project" value="InterPro"/>
</dbReference>
<proteinExistence type="inferred from homology"/>
<dbReference type="OrthoDB" id="3832at10239"/>